<accession>A0A0E9RZA8</accession>
<evidence type="ECO:0000313" key="1">
    <source>
        <dbReference type="EMBL" id="JAH34564.1"/>
    </source>
</evidence>
<dbReference type="AlphaFoldDB" id="A0A0E9RZA8"/>
<sequence length="30" mass="3296">MTGTVSLQPWGDVMNLPCSHLKAISNRLII</sequence>
<dbReference type="EMBL" id="GBXM01074013">
    <property type="protein sequence ID" value="JAH34564.1"/>
    <property type="molecule type" value="Transcribed_RNA"/>
</dbReference>
<reference evidence="1" key="2">
    <citation type="journal article" date="2015" name="Fish Shellfish Immunol.">
        <title>Early steps in the European eel (Anguilla anguilla)-Vibrio vulnificus interaction in the gills: Role of the RtxA13 toxin.</title>
        <authorList>
            <person name="Callol A."/>
            <person name="Pajuelo D."/>
            <person name="Ebbesson L."/>
            <person name="Teles M."/>
            <person name="MacKenzie S."/>
            <person name="Amaro C."/>
        </authorList>
    </citation>
    <scope>NUCLEOTIDE SEQUENCE</scope>
</reference>
<organism evidence="1">
    <name type="scientific">Anguilla anguilla</name>
    <name type="common">European freshwater eel</name>
    <name type="synonym">Muraena anguilla</name>
    <dbReference type="NCBI Taxonomy" id="7936"/>
    <lineage>
        <taxon>Eukaryota</taxon>
        <taxon>Metazoa</taxon>
        <taxon>Chordata</taxon>
        <taxon>Craniata</taxon>
        <taxon>Vertebrata</taxon>
        <taxon>Euteleostomi</taxon>
        <taxon>Actinopterygii</taxon>
        <taxon>Neopterygii</taxon>
        <taxon>Teleostei</taxon>
        <taxon>Anguilliformes</taxon>
        <taxon>Anguillidae</taxon>
        <taxon>Anguilla</taxon>
    </lineage>
</organism>
<proteinExistence type="predicted"/>
<name>A0A0E9RZA8_ANGAN</name>
<reference evidence="1" key="1">
    <citation type="submission" date="2014-11" db="EMBL/GenBank/DDBJ databases">
        <authorList>
            <person name="Amaro Gonzalez C."/>
        </authorList>
    </citation>
    <scope>NUCLEOTIDE SEQUENCE</scope>
</reference>
<protein>
    <submittedName>
        <fullName evidence="1">Uncharacterized protein</fullName>
    </submittedName>
</protein>